<dbReference type="EMBL" id="CP017174">
    <property type="protein sequence ID" value="QDE67125.1"/>
    <property type="molecule type" value="Genomic_DNA"/>
</dbReference>
<dbReference type="RefSeq" id="WP_140793108.1">
    <property type="nucleotide sequence ID" value="NZ_CP017170.1"/>
</dbReference>
<dbReference type="InterPro" id="IPR001584">
    <property type="entry name" value="Integrase_cat-core"/>
</dbReference>
<feature type="compositionally biased region" description="Low complexity" evidence="2">
    <location>
        <begin position="62"/>
        <end position="82"/>
    </location>
</feature>
<evidence type="ECO:0000313" key="4">
    <source>
        <dbReference type="EMBL" id="QDE66329.1"/>
    </source>
</evidence>
<dbReference type="Proteomes" id="UP000320179">
    <property type="component" value="Chromosome"/>
</dbReference>
<dbReference type="GO" id="GO:0003676">
    <property type="term" value="F:nucleic acid binding"/>
    <property type="evidence" value="ECO:0007669"/>
    <property type="project" value="InterPro"/>
</dbReference>
<dbReference type="EMBL" id="CP017174">
    <property type="protein sequence ID" value="QDE68264.1"/>
    <property type="molecule type" value="Genomic_DNA"/>
</dbReference>
<dbReference type="EMBL" id="CP017174">
    <property type="protein sequence ID" value="QDE71010.1"/>
    <property type="molecule type" value="Genomic_DNA"/>
</dbReference>
<feature type="domain" description="Integrase catalytic" evidence="3">
    <location>
        <begin position="159"/>
        <end position="335"/>
    </location>
</feature>
<dbReference type="EMBL" id="CP017174">
    <property type="protein sequence ID" value="QDE68577.1"/>
    <property type="molecule type" value="Genomic_DNA"/>
</dbReference>
<dbReference type="InterPro" id="IPR036397">
    <property type="entry name" value="RNaseH_sf"/>
</dbReference>
<accession>A0A4Y6AMQ0</accession>
<dbReference type="GO" id="GO:0015074">
    <property type="term" value="P:DNA integration"/>
    <property type="evidence" value="ECO:0007669"/>
    <property type="project" value="InterPro"/>
</dbReference>
<proteinExistence type="inferred from homology"/>
<dbReference type="EMBL" id="CP017174">
    <property type="protein sequence ID" value="QDE66329.1"/>
    <property type="molecule type" value="Genomic_DNA"/>
</dbReference>
<dbReference type="PANTHER" id="PTHR35004:SF8">
    <property type="entry name" value="TRANSPOSASE RV3428C-RELATED"/>
    <property type="match status" value="1"/>
</dbReference>
<name>A0A4Y6AMQ0_MYXXA</name>
<feature type="region of interest" description="Disordered" evidence="2">
    <location>
        <begin position="51"/>
        <end position="92"/>
    </location>
</feature>
<sequence length="538" mass="60207">MGNVLSDEKKQQVIALGRLGWSLRRIEDATGVRRETASGYLKAAGVGIRPPRRWGKSKPANEGTTEASEPEAEAAGAKPANEGTTDSMPRSRAGVRHVSASIVAPYVELVRQRLEVGRNGRAIYEELVDTQGYTGSYISVRRFVRALRDSQGPEAKAVIHTTPGEEAQVDYGEGPMVRHPETGKYRRTRMFVMTLGYSRKSVRLLCWKSSSRAWAQLHEEAFRRLGGVTRTVVLDNLREGVLSPDVYEPALNPLFRDVLAHYGATALPARVRHPDRKGKVESAVGHAQRTPLKGLRFESLEAAQVYLDAWEAKWADTRIHGTTKRQVAAMFGEERPWLLALPVEPFRYYAYGERVVHLDGHVEVDGAYYSVPPGHIGRKLHVQWDSLHVRLLLPATGQLLREHTRAPRGHHRTREEDRPSHAPRTTVQLLERAARAGRGVAALCAEVHRREGEVGTRRILGVLSLVKKHGAAALDDACEVALEVGVPTYRFVRRYLERRTPTPVTLRQVDPLIRELTHYRDVIVRLTQPTPHPGDTET</sequence>
<evidence type="ECO:0000256" key="2">
    <source>
        <dbReference type="SAM" id="MobiDB-lite"/>
    </source>
</evidence>
<dbReference type="EMBL" id="CP017174">
    <property type="protein sequence ID" value="QDE69850.1"/>
    <property type="molecule type" value="Genomic_DNA"/>
</dbReference>
<evidence type="ECO:0000256" key="1">
    <source>
        <dbReference type="ARBA" id="ARBA00009277"/>
    </source>
</evidence>
<dbReference type="AlphaFoldDB" id="A0A4Y6AMQ0"/>
<dbReference type="InterPro" id="IPR054353">
    <property type="entry name" value="IstA-like_C"/>
</dbReference>
<evidence type="ECO:0000313" key="10">
    <source>
        <dbReference type="Proteomes" id="UP000320179"/>
    </source>
</evidence>
<protein>
    <recommendedName>
        <fullName evidence="3">Integrase catalytic domain-containing protein</fullName>
    </recommendedName>
</protein>
<evidence type="ECO:0000259" key="3">
    <source>
        <dbReference type="PROSITE" id="PS50994"/>
    </source>
</evidence>
<organism evidence="9 10">
    <name type="scientific">Myxococcus xanthus</name>
    <dbReference type="NCBI Taxonomy" id="34"/>
    <lineage>
        <taxon>Bacteria</taxon>
        <taxon>Pseudomonadati</taxon>
        <taxon>Myxococcota</taxon>
        <taxon>Myxococcia</taxon>
        <taxon>Myxococcales</taxon>
        <taxon>Cystobacterineae</taxon>
        <taxon>Myxococcaceae</taxon>
        <taxon>Myxococcus</taxon>
    </lineage>
</organism>
<dbReference type="PANTHER" id="PTHR35004">
    <property type="entry name" value="TRANSPOSASE RV3428C-RELATED"/>
    <property type="match status" value="1"/>
</dbReference>
<evidence type="ECO:0000313" key="6">
    <source>
        <dbReference type="EMBL" id="QDE68264.1"/>
    </source>
</evidence>
<dbReference type="SUPFAM" id="SSF53098">
    <property type="entry name" value="Ribonuclease H-like"/>
    <property type="match status" value="1"/>
</dbReference>
<reference evidence="9 10" key="1">
    <citation type="journal article" date="2019" name="Science">
        <title>Social genes are selection hotspots in kin groups of a soil microbe.</title>
        <authorList>
            <person name="Wielgoss S."/>
            <person name="Wolfensberger R."/>
            <person name="Sun L."/>
            <person name="Fiegna F."/>
            <person name="Velicer G.J."/>
        </authorList>
    </citation>
    <scope>NUCLEOTIDE SEQUENCE [LARGE SCALE GENOMIC DNA]</scope>
    <source>
        <strain evidence="9 10">MC3.5.9c15</strain>
    </source>
</reference>
<dbReference type="PROSITE" id="PS50994">
    <property type="entry name" value="INTEGRASE"/>
    <property type="match status" value="1"/>
</dbReference>
<dbReference type="Pfam" id="PF22483">
    <property type="entry name" value="Mu-transpos_C_2"/>
    <property type="match status" value="1"/>
</dbReference>
<evidence type="ECO:0000313" key="8">
    <source>
        <dbReference type="EMBL" id="QDE69850.1"/>
    </source>
</evidence>
<gene>
    <name evidence="4" type="ORF">BHS09_04575</name>
    <name evidence="5" type="ORF">BHS09_08995</name>
    <name evidence="6" type="ORF">BHS09_15465</name>
    <name evidence="7" type="ORF">BHS09_17175</name>
    <name evidence="8" type="ORF">BHS09_24305</name>
    <name evidence="9" type="ORF">BHS09_30760</name>
</gene>
<dbReference type="NCBIfam" id="NF033546">
    <property type="entry name" value="transpos_IS21"/>
    <property type="match status" value="1"/>
</dbReference>
<feature type="region of interest" description="Disordered" evidence="2">
    <location>
        <begin position="402"/>
        <end position="424"/>
    </location>
</feature>
<evidence type="ECO:0000313" key="9">
    <source>
        <dbReference type="EMBL" id="QDE71010.1"/>
    </source>
</evidence>
<evidence type="ECO:0000313" key="7">
    <source>
        <dbReference type="EMBL" id="QDE68577.1"/>
    </source>
</evidence>
<dbReference type="Gene3D" id="3.30.420.10">
    <property type="entry name" value="Ribonuclease H-like superfamily/Ribonuclease H"/>
    <property type="match status" value="1"/>
</dbReference>
<dbReference type="InterPro" id="IPR012337">
    <property type="entry name" value="RNaseH-like_sf"/>
</dbReference>
<comment type="similarity">
    <text evidence="1">Belongs to the transposase IS21/IS408/IS1162 family.</text>
</comment>
<evidence type="ECO:0000313" key="5">
    <source>
        <dbReference type="EMBL" id="QDE67125.1"/>
    </source>
</evidence>